<evidence type="ECO:0000256" key="8">
    <source>
        <dbReference type="ARBA" id="ARBA00023026"/>
    </source>
</evidence>
<evidence type="ECO:0000256" key="9">
    <source>
        <dbReference type="ARBA" id="ARBA00023065"/>
    </source>
</evidence>
<keyword evidence="5" id="KW-0067">ATP-binding</keyword>
<keyword evidence="3" id="KW-0963">Cytoplasm</keyword>
<dbReference type="PANTHER" id="PTHR15184">
    <property type="entry name" value="ATP SYNTHASE"/>
    <property type="match status" value="1"/>
</dbReference>
<comment type="subcellular location">
    <subcellularLocation>
        <location evidence="1">Cytoplasm</location>
    </subcellularLocation>
</comment>
<comment type="caution">
    <text evidence="15">The sequence shown here is derived from an EMBL/GenBank/DDBJ whole genome shotgun (WGS) entry which is preliminary data.</text>
</comment>
<proteinExistence type="inferred from homology"/>
<evidence type="ECO:0000256" key="7">
    <source>
        <dbReference type="ARBA" id="ARBA00022967"/>
    </source>
</evidence>
<evidence type="ECO:0000256" key="13">
    <source>
        <dbReference type="ARBA" id="ARBA00034006"/>
    </source>
</evidence>
<keyword evidence="4" id="KW-0547">Nucleotide-binding</keyword>
<dbReference type="Pfam" id="PF02874">
    <property type="entry name" value="ATP-synt_ab_N"/>
    <property type="match status" value="1"/>
</dbReference>
<dbReference type="InterPro" id="IPR005714">
    <property type="entry name" value="ATPase_T3SS_FliI/YscN"/>
</dbReference>
<gene>
    <name evidence="15" type="primary">yscN</name>
    <name evidence="15" type="ORF">MOMUL_12680</name>
</gene>
<dbReference type="GO" id="GO:0071973">
    <property type="term" value="P:bacterial-type flagellum-dependent cell motility"/>
    <property type="evidence" value="ECO:0007669"/>
    <property type="project" value="InterPro"/>
</dbReference>
<dbReference type="OrthoDB" id="9802718at2"/>
<name>A0A151AYF1_9FIRM</name>
<dbReference type="GO" id="GO:0044780">
    <property type="term" value="P:bacterial-type flagellum assembly"/>
    <property type="evidence" value="ECO:0007669"/>
    <property type="project" value="InterPro"/>
</dbReference>
<dbReference type="InterPro" id="IPR040627">
    <property type="entry name" value="T3SS_ATPase_C"/>
</dbReference>
<sequence>MSLAPDLTTYRQRLATASLWRRGGKVTRVTGLTIEARGLKAAVGELCYIYNNGTAPIVAEVVGFREEVTLLMPLGELEGIGPGCRVMAAGHGHLIPVGRGLMGRVLDGLGRPLDGRPLVGSDLQPVNNPPPHPLARRRIKEILATGIKAIDALLTCGCGQRVGIFAGSGVGKSTLLGMIARHSTADINVIALIGERGREVRDFIEGDLGPEGLSRSVVVVATSDQPALVRIKGAFTATAIAEYFRDQGQNVLLMMDSLTRFAIAQREVGLAIGEPPATRGYTPSVFASLPRLVERAGNGAKGSITGLYTVLVEGDDMNEPVADTVRGLLDGHIVLSRKLAARNHYPAIDVLQSISRLMPEITSREQQAKAGYLRDLMAAYQEAADLIEIGAYQQGSNPQVDAALKYYDAIQAFLRQGMDEYCDFDDTLAALTAIFS</sequence>
<keyword evidence="7" id="KW-1278">Translocase</keyword>
<dbReference type="GO" id="GO:0030254">
    <property type="term" value="P:protein secretion by the type III secretion system"/>
    <property type="evidence" value="ECO:0007669"/>
    <property type="project" value="InterPro"/>
</dbReference>
<dbReference type="EC" id="7.4.2.8" evidence="11"/>
<dbReference type="InterPro" id="IPR027417">
    <property type="entry name" value="P-loop_NTPase"/>
</dbReference>
<evidence type="ECO:0000256" key="6">
    <source>
        <dbReference type="ARBA" id="ARBA00022927"/>
    </source>
</evidence>
<dbReference type="Proteomes" id="UP000075670">
    <property type="component" value="Unassembled WGS sequence"/>
</dbReference>
<dbReference type="PROSITE" id="PS00152">
    <property type="entry name" value="ATPASE_ALPHA_BETA"/>
    <property type="match status" value="1"/>
</dbReference>
<dbReference type="GO" id="GO:0046961">
    <property type="term" value="F:proton-transporting ATPase activity, rotational mechanism"/>
    <property type="evidence" value="ECO:0007669"/>
    <property type="project" value="InterPro"/>
</dbReference>
<protein>
    <recommendedName>
        <fullName evidence="12">Type 3 secretion system ATPase</fullName>
        <ecNumber evidence="11">7.4.2.8</ecNumber>
    </recommendedName>
</protein>
<dbReference type="NCBIfam" id="TIGR02546">
    <property type="entry name" value="III_secr_ATP"/>
    <property type="match status" value="1"/>
</dbReference>
<keyword evidence="9" id="KW-0406">Ion transport</keyword>
<dbReference type="CDD" id="cd01136">
    <property type="entry name" value="ATPase_flagellum-secretory_path_III"/>
    <property type="match status" value="1"/>
</dbReference>
<dbReference type="SUPFAM" id="SSF52540">
    <property type="entry name" value="P-loop containing nucleoside triphosphate hydrolases"/>
    <property type="match status" value="1"/>
</dbReference>
<dbReference type="GO" id="GO:0046933">
    <property type="term" value="F:proton-transporting ATP synthase activity, rotational mechanism"/>
    <property type="evidence" value="ECO:0007669"/>
    <property type="project" value="TreeGrafter"/>
</dbReference>
<dbReference type="GO" id="GO:0008564">
    <property type="term" value="F:protein-exporting ATPase activity"/>
    <property type="evidence" value="ECO:0007669"/>
    <property type="project" value="UniProtKB-EC"/>
</dbReference>
<evidence type="ECO:0000256" key="5">
    <source>
        <dbReference type="ARBA" id="ARBA00022840"/>
    </source>
</evidence>
<dbReference type="Pfam" id="PF00006">
    <property type="entry name" value="ATP-synt_ab"/>
    <property type="match status" value="1"/>
</dbReference>
<dbReference type="PANTHER" id="PTHR15184:SF9">
    <property type="entry name" value="SPI-1 TYPE 3 SECRETION SYSTEM ATPASE"/>
    <property type="match status" value="1"/>
</dbReference>
<keyword evidence="2" id="KW-0813">Transport</keyword>
<dbReference type="GO" id="GO:0005524">
    <property type="term" value="F:ATP binding"/>
    <property type="evidence" value="ECO:0007669"/>
    <property type="project" value="UniProtKB-KW"/>
</dbReference>
<keyword evidence="8" id="KW-0843">Virulence</keyword>
<dbReference type="InterPro" id="IPR000194">
    <property type="entry name" value="ATPase_F1/V1/A1_a/bsu_nucl-bd"/>
</dbReference>
<dbReference type="CDD" id="cd18114">
    <property type="entry name" value="ATP-synt_flagellum-secretory_path_III_C"/>
    <property type="match status" value="1"/>
</dbReference>
<evidence type="ECO:0000256" key="10">
    <source>
        <dbReference type="ARBA" id="ARBA00024342"/>
    </source>
</evidence>
<dbReference type="FunFam" id="3.40.50.12240:FF:000002">
    <property type="entry name" value="Flagellum-specific ATP synthase FliI"/>
    <property type="match status" value="1"/>
</dbReference>
<dbReference type="NCBIfam" id="TIGR01026">
    <property type="entry name" value="fliI_yscN"/>
    <property type="match status" value="1"/>
</dbReference>
<dbReference type="NCBIfam" id="TIGR03497">
    <property type="entry name" value="FliI_clade2"/>
    <property type="match status" value="1"/>
</dbReference>
<dbReference type="GO" id="GO:0005737">
    <property type="term" value="C:cytoplasm"/>
    <property type="evidence" value="ECO:0007669"/>
    <property type="project" value="UniProtKB-SubCell"/>
</dbReference>
<dbReference type="InterPro" id="IPR013380">
    <property type="entry name" value="ATPase_T3SS_SctN"/>
</dbReference>
<feature type="domain" description="AAA+ ATPase" evidence="14">
    <location>
        <begin position="158"/>
        <end position="339"/>
    </location>
</feature>
<evidence type="ECO:0000259" key="14">
    <source>
        <dbReference type="SMART" id="SM00382"/>
    </source>
</evidence>
<keyword evidence="16" id="KW-1185">Reference proteome</keyword>
<evidence type="ECO:0000256" key="3">
    <source>
        <dbReference type="ARBA" id="ARBA00022490"/>
    </source>
</evidence>
<dbReference type="InterPro" id="IPR020003">
    <property type="entry name" value="ATPase_a/bsu_AS"/>
</dbReference>
<dbReference type="AlphaFoldDB" id="A0A151AYF1"/>
<reference evidence="15 16" key="1">
    <citation type="submission" date="2016-02" db="EMBL/GenBank/DDBJ databases">
        <title>Genome sequence of Moorella mulderi DSM 14980.</title>
        <authorList>
            <person name="Poehlein A."/>
            <person name="Daniel R."/>
        </authorList>
    </citation>
    <scope>NUCLEOTIDE SEQUENCE [LARGE SCALE GENOMIC DNA]</scope>
    <source>
        <strain evidence="15 16">DSM 14980</strain>
    </source>
</reference>
<dbReference type="InterPro" id="IPR003593">
    <property type="entry name" value="AAA+_ATPase"/>
</dbReference>
<organism evidence="15 16">
    <name type="scientific">Moorella mulderi DSM 14980</name>
    <dbReference type="NCBI Taxonomy" id="1122241"/>
    <lineage>
        <taxon>Bacteria</taxon>
        <taxon>Bacillati</taxon>
        <taxon>Bacillota</taxon>
        <taxon>Clostridia</taxon>
        <taxon>Neomoorellales</taxon>
        <taxon>Neomoorellaceae</taxon>
        <taxon>Neomoorella</taxon>
    </lineage>
</organism>
<dbReference type="RefSeq" id="WP_062282935.1">
    <property type="nucleotide sequence ID" value="NZ_LTBC01000003.1"/>
</dbReference>
<comment type="catalytic activity">
    <reaction evidence="13">
        <text>ATP + H2O + cellular proteinSide 1 = ADP + phosphate + cellular proteinSide 2.</text>
        <dbReference type="EC" id="7.4.2.8"/>
    </reaction>
</comment>
<evidence type="ECO:0000313" key="16">
    <source>
        <dbReference type="Proteomes" id="UP000075670"/>
    </source>
</evidence>
<evidence type="ECO:0000313" key="15">
    <source>
        <dbReference type="EMBL" id="KYH32666.1"/>
    </source>
</evidence>
<evidence type="ECO:0000256" key="4">
    <source>
        <dbReference type="ARBA" id="ARBA00022741"/>
    </source>
</evidence>
<dbReference type="Pfam" id="PF18269">
    <property type="entry name" value="T3SS_ATPase_C"/>
    <property type="match status" value="1"/>
</dbReference>
<keyword evidence="15" id="KW-0378">Hydrolase</keyword>
<dbReference type="InterPro" id="IPR022425">
    <property type="entry name" value="FliI_clade2"/>
</dbReference>
<dbReference type="EMBL" id="LTBC01000003">
    <property type="protein sequence ID" value="KYH32666.1"/>
    <property type="molecule type" value="Genomic_DNA"/>
</dbReference>
<dbReference type="CDD" id="cd18117">
    <property type="entry name" value="ATP-synt_flagellum-secretory_path_III_N"/>
    <property type="match status" value="1"/>
</dbReference>
<accession>A0A151AYF1</accession>
<keyword evidence="6" id="KW-0653">Protein transport</keyword>
<evidence type="ECO:0000256" key="11">
    <source>
        <dbReference type="ARBA" id="ARBA00024382"/>
    </source>
</evidence>
<comment type="similarity">
    <text evidence="10">Belongs to the ATPase alpha/beta chains family. T3SS ATPase subfamily.</text>
</comment>
<evidence type="ECO:0000256" key="12">
    <source>
        <dbReference type="ARBA" id="ARBA00024442"/>
    </source>
</evidence>
<dbReference type="Gene3D" id="3.40.50.12240">
    <property type="match status" value="1"/>
</dbReference>
<evidence type="ECO:0000256" key="1">
    <source>
        <dbReference type="ARBA" id="ARBA00004496"/>
    </source>
</evidence>
<dbReference type="InterPro" id="IPR004100">
    <property type="entry name" value="ATPase_F1/V1/A1_a/bsu_N"/>
</dbReference>
<dbReference type="GO" id="GO:0030257">
    <property type="term" value="C:type III protein secretion system complex"/>
    <property type="evidence" value="ECO:0007669"/>
    <property type="project" value="InterPro"/>
</dbReference>
<dbReference type="SMART" id="SM00382">
    <property type="entry name" value="AAA"/>
    <property type="match status" value="1"/>
</dbReference>
<dbReference type="PATRIC" id="fig|1122241.3.peg.1330"/>
<dbReference type="GO" id="GO:0016887">
    <property type="term" value="F:ATP hydrolysis activity"/>
    <property type="evidence" value="ECO:0007669"/>
    <property type="project" value="InterPro"/>
</dbReference>
<evidence type="ECO:0000256" key="2">
    <source>
        <dbReference type="ARBA" id="ARBA00022448"/>
    </source>
</evidence>
<dbReference type="InterPro" id="IPR050053">
    <property type="entry name" value="ATPase_alpha/beta_chains"/>
</dbReference>